<dbReference type="KEGG" id="clec:106667719"/>
<dbReference type="Proteomes" id="UP000494040">
    <property type="component" value="Unassembled WGS sequence"/>
</dbReference>
<comment type="pathway">
    <text evidence="10">Carbohydrate biosynthesis.</text>
</comment>
<dbReference type="GeneID" id="106667719"/>
<evidence type="ECO:0000256" key="12">
    <source>
        <dbReference type="RuleBase" id="RU000508"/>
    </source>
</evidence>
<keyword evidence="6" id="KW-0479">Metal-binding</keyword>
<evidence type="ECO:0000256" key="11">
    <source>
        <dbReference type="ARBA" id="ARBA00032973"/>
    </source>
</evidence>
<dbReference type="InterPro" id="IPR000146">
    <property type="entry name" value="FBPase_class-1"/>
</dbReference>
<dbReference type="Pfam" id="PF18913">
    <property type="entry name" value="FBPase_C"/>
    <property type="match status" value="1"/>
</dbReference>
<dbReference type="InterPro" id="IPR028343">
    <property type="entry name" value="FBPtase"/>
</dbReference>
<feature type="domain" description="Fructose-1-6-bisphosphatase class I N-terminal" evidence="13">
    <location>
        <begin position="34"/>
        <end position="221"/>
    </location>
</feature>
<dbReference type="EC" id="3.1.3.11" evidence="5"/>
<accession>A0A8I6RUY6</accession>
<dbReference type="GO" id="GO:0006094">
    <property type="term" value="P:gluconeogenesis"/>
    <property type="evidence" value="ECO:0007669"/>
    <property type="project" value="TreeGrafter"/>
</dbReference>
<dbReference type="GO" id="GO:0006000">
    <property type="term" value="P:fructose metabolic process"/>
    <property type="evidence" value="ECO:0007669"/>
    <property type="project" value="TreeGrafter"/>
</dbReference>
<comment type="cofactor">
    <cofactor evidence="2">
        <name>Mg(2+)</name>
        <dbReference type="ChEBI" id="CHEBI:18420"/>
    </cofactor>
</comment>
<organism evidence="15 16">
    <name type="scientific">Cimex lectularius</name>
    <name type="common">Bed bug</name>
    <name type="synonym">Acanthia lectularia</name>
    <dbReference type="NCBI Taxonomy" id="79782"/>
    <lineage>
        <taxon>Eukaryota</taxon>
        <taxon>Metazoa</taxon>
        <taxon>Ecdysozoa</taxon>
        <taxon>Arthropoda</taxon>
        <taxon>Hexapoda</taxon>
        <taxon>Insecta</taxon>
        <taxon>Pterygota</taxon>
        <taxon>Neoptera</taxon>
        <taxon>Paraneoptera</taxon>
        <taxon>Hemiptera</taxon>
        <taxon>Heteroptera</taxon>
        <taxon>Panheteroptera</taxon>
        <taxon>Cimicomorpha</taxon>
        <taxon>Cimicidae</taxon>
        <taxon>Cimex</taxon>
    </lineage>
</organism>
<dbReference type="GO" id="GO:0005986">
    <property type="term" value="P:sucrose biosynthetic process"/>
    <property type="evidence" value="ECO:0007669"/>
    <property type="project" value="TreeGrafter"/>
</dbReference>
<keyword evidence="16" id="KW-1185">Reference proteome</keyword>
<dbReference type="HAMAP" id="MF_01855">
    <property type="entry name" value="FBPase_class1"/>
    <property type="match status" value="1"/>
</dbReference>
<dbReference type="Pfam" id="PF00316">
    <property type="entry name" value="FBPase"/>
    <property type="match status" value="1"/>
</dbReference>
<comment type="similarity">
    <text evidence="3 12">Belongs to the FBPase class 1 family.</text>
</comment>
<dbReference type="PANTHER" id="PTHR11556:SF1">
    <property type="entry name" value="FRUCTOSE-BISPHOSPHATASE"/>
    <property type="match status" value="1"/>
</dbReference>
<reference evidence="15" key="1">
    <citation type="submission" date="2022-01" db="UniProtKB">
        <authorList>
            <consortium name="EnsemblMetazoa"/>
        </authorList>
    </citation>
    <scope>IDENTIFICATION</scope>
</reference>
<feature type="domain" description="Fructose-1-6-bisphosphatase class 1 C-terminal" evidence="14">
    <location>
        <begin position="225"/>
        <end position="353"/>
    </location>
</feature>
<dbReference type="PIRSF" id="PIRSF000904">
    <property type="entry name" value="FBPtase_SBPase"/>
    <property type="match status" value="1"/>
</dbReference>
<evidence type="ECO:0000256" key="10">
    <source>
        <dbReference type="ARBA" id="ARBA00024331"/>
    </source>
</evidence>
<dbReference type="RefSeq" id="XP_014251322.1">
    <property type="nucleotide sequence ID" value="XM_014395836.2"/>
</dbReference>
<dbReference type="GO" id="GO:0006002">
    <property type="term" value="P:fructose 6-phosphate metabolic process"/>
    <property type="evidence" value="ECO:0007669"/>
    <property type="project" value="TreeGrafter"/>
</dbReference>
<name>A0A8I6RUY6_CIMLE</name>
<dbReference type="EnsemblMetazoa" id="XM_014395836.2">
    <property type="protein sequence ID" value="XP_014251322.1"/>
    <property type="gene ID" value="LOC106667719"/>
</dbReference>
<keyword evidence="7 12" id="KW-0378">Hydrolase</keyword>
<evidence type="ECO:0000256" key="3">
    <source>
        <dbReference type="ARBA" id="ARBA00010941"/>
    </source>
</evidence>
<comment type="catalytic activity">
    <reaction evidence="1">
        <text>beta-D-fructose 1,6-bisphosphate + H2O = beta-D-fructose 6-phosphate + phosphate</text>
        <dbReference type="Rhea" id="RHEA:11064"/>
        <dbReference type="ChEBI" id="CHEBI:15377"/>
        <dbReference type="ChEBI" id="CHEBI:32966"/>
        <dbReference type="ChEBI" id="CHEBI:43474"/>
        <dbReference type="ChEBI" id="CHEBI:57634"/>
        <dbReference type="EC" id="3.1.3.11"/>
    </reaction>
</comment>
<dbReference type="GO" id="GO:0005829">
    <property type="term" value="C:cytosol"/>
    <property type="evidence" value="ECO:0007669"/>
    <property type="project" value="TreeGrafter"/>
</dbReference>
<dbReference type="InterPro" id="IPR033391">
    <property type="entry name" value="FBPase_N"/>
</dbReference>
<dbReference type="GO" id="GO:0042132">
    <property type="term" value="F:fructose 1,6-bisphosphate 1-phosphatase activity"/>
    <property type="evidence" value="ECO:0007669"/>
    <property type="project" value="UniProtKB-EC"/>
</dbReference>
<comment type="subunit">
    <text evidence="4">Homotetramer.</text>
</comment>
<dbReference type="PANTHER" id="PTHR11556">
    <property type="entry name" value="FRUCTOSE-1,6-BISPHOSPHATASE-RELATED"/>
    <property type="match status" value="1"/>
</dbReference>
<evidence type="ECO:0000256" key="1">
    <source>
        <dbReference type="ARBA" id="ARBA00001273"/>
    </source>
</evidence>
<keyword evidence="9 12" id="KW-0119">Carbohydrate metabolism</keyword>
<dbReference type="InterPro" id="IPR044015">
    <property type="entry name" value="FBPase_C_dom"/>
</dbReference>
<evidence type="ECO:0000313" key="16">
    <source>
        <dbReference type="Proteomes" id="UP000494040"/>
    </source>
</evidence>
<dbReference type="AlphaFoldDB" id="A0A8I6RUY6"/>
<dbReference type="OrthoDB" id="10256725at2759"/>
<dbReference type="Gene3D" id="3.30.540.10">
    <property type="entry name" value="Fructose-1,6-Bisphosphatase, subunit A, domain 1"/>
    <property type="match status" value="1"/>
</dbReference>
<evidence type="ECO:0000256" key="4">
    <source>
        <dbReference type="ARBA" id="ARBA00011881"/>
    </source>
</evidence>
<dbReference type="PRINTS" id="PR00115">
    <property type="entry name" value="F16BPHPHTASE"/>
</dbReference>
<dbReference type="OMA" id="DEWRIPE"/>
<evidence type="ECO:0000259" key="14">
    <source>
        <dbReference type="Pfam" id="PF18913"/>
    </source>
</evidence>
<dbReference type="CDD" id="cd00354">
    <property type="entry name" value="FBPase"/>
    <property type="match status" value="1"/>
</dbReference>
<evidence type="ECO:0000256" key="8">
    <source>
        <dbReference type="ARBA" id="ARBA00022842"/>
    </source>
</evidence>
<evidence type="ECO:0000259" key="13">
    <source>
        <dbReference type="Pfam" id="PF00316"/>
    </source>
</evidence>
<sequence>MHHSQIYTKHPVCPKHLNLTSPEKKRDDQKDFVTLCRFINEIEKFKGGSHQLPQLINSIQIACKTVALTLRKSGVAQIQSLGLSKQLNLIEIKRLEKYFNEVFINLLTNTYAVCLIGCNDCDEVIRVDAERAGKYIVIFKASDASMNVDASLCLGTTFIVLKKKGATRIEERDLLQPGQKIIAAGYTLYGFSTEMVIAVEGNVVSGFTLDNSIGEFILTSENIEIPKMGKSYCADEGFAHSWDPNLVNYLNKKKSEKAGSLAWSARYTGSFVADAHRTLMFGGMFISPPIKDYPKGKSKLMFDCNPIAFIMTQAGGYASNGKVLIGEIVPEKLHERSPIYCGSPDDVKELVKSLKQF</sequence>
<protein>
    <recommendedName>
        <fullName evidence="5">fructose-bisphosphatase</fullName>
        <ecNumber evidence="5">3.1.3.11</ecNumber>
    </recommendedName>
    <alternativeName>
        <fullName evidence="11">D-fructose-1,6-bisphosphate 1-phosphohydrolase</fullName>
    </alternativeName>
</protein>
<evidence type="ECO:0000256" key="2">
    <source>
        <dbReference type="ARBA" id="ARBA00001946"/>
    </source>
</evidence>
<keyword evidence="8" id="KW-0460">Magnesium</keyword>
<dbReference type="SUPFAM" id="SSF56655">
    <property type="entry name" value="Carbohydrate phosphatase"/>
    <property type="match status" value="1"/>
</dbReference>
<evidence type="ECO:0000256" key="9">
    <source>
        <dbReference type="ARBA" id="ARBA00023277"/>
    </source>
</evidence>
<dbReference type="Gene3D" id="3.40.190.80">
    <property type="match status" value="1"/>
</dbReference>
<proteinExistence type="inferred from homology"/>
<evidence type="ECO:0000256" key="7">
    <source>
        <dbReference type="ARBA" id="ARBA00022801"/>
    </source>
</evidence>
<evidence type="ECO:0000256" key="5">
    <source>
        <dbReference type="ARBA" id="ARBA00013093"/>
    </source>
</evidence>
<dbReference type="GO" id="GO:0046872">
    <property type="term" value="F:metal ion binding"/>
    <property type="evidence" value="ECO:0007669"/>
    <property type="project" value="UniProtKB-KW"/>
</dbReference>
<dbReference type="GO" id="GO:0030388">
    <property type="term" value="P:fructose 1,6-bisphosphate metabolic process"/>
    <property type="evidence" value="ECO:0007669"/>
    <property type="project" value="TreeGrafter"/>
</dbReference>
<evidence type="ECO:0000256" key="6">
    <source>
        <dbReference type="ARBA" id="ARBA00022723"/>
    </source>
</evidence>
<evidence type="ECO:0000313" key="15">
    <source>
        <dbReference type="EnsemblMetazoa" id="XP_014251322.1"/>
    </source>
</evidence>